<feature type="signal peptide" evidence="7">
    <location>
        <begin position="1"/>
        <end position="26"/>
    </location>
</feature>
<evidence type="ECO:0000313" key="10">
    <source>
        <dbReference type="Proteomes" id="UP000831880"/>
    </source>
</evidence>
<dbReference type="EMBL" id="CP095074">
    <property type="protein sequence ID" value="UOQ93977.1"/>
    <property type="molecule type" value="Genomic_DNA"/>
</dbReference>
<evidence type="ECO:0000256" key="6">
    <source>
        <dbReference type="SAM" id="Phobius"/>
    </source>
</evidence>
<proteinExistence type="predicted"/>
<keyword evidence="4" id="KW-0186">Copper</keyword>
<dbReference type="SUPFAM" id="SSF81296">
    <property type="entry name" value="E set domains"/>
    <property type="match status" value="1"/>
</dbReference>
<feature type="compositionally biased region" description="Polar residues" evidence="5">
    <location>
        <begin position="119"/>
        <end position="156"/>
    </location>
</feature>
<feature type="compositionally biased region" description="Polar residues" evidence="5">
    <location>
        <begin position="164"/>
        <end position="173"/>
    </location>
</feature>
<evidence type="ECO:0000256" key="3">
    <source>
        <dbReference type="ARBA" id="ARBA00022729"/>
    </source>
</evidence>
<dbReference type="RefSeq" id="WP_244753586.1">
    <property type="nucleotide sequence ID" value="NZ_CP095074.1"/>
</dbReference>
<sequence>MNKKVSALFMVLALIVSMIPMKSAEAHSVLENSTPKEGATLEKPVEHIELSFNTKIEKGSTLYVLNQKGEKIEPTSVTVKGNVLQASFKESLASGTYQVKWKILGADGHLIEKQYSFTASTTHEGSPDTNNPGNSGQTDKANPETENPGNSTSQQQETDEKKASQQVKSENESNPSPFMYGMIIVILIAGALLLFWMLFSKKRQ</sequence>
<feature type="chain" id="PRO_5045661022" evidence="7">
    <location>
        <begin position="27"/>
        <end position="204"/>
    </location>
</feature>
<evidence type="ECO:0000256" key="7">
    <source>
        <dbReference type="SAM" id="SignalP"/>
    </source>
</evidence>
<evidence type="ECO:0000256" key="5">
    <source>
        <dbReference type="SAM" id="MobiDB-lite"/>
    </source>
</evidence>
<gene>
    <name evidence="9" type="ORF">MUO14_03130</name>
</gene>
<evidence type="ECO:0000256" key="4">
    <source>
        <dbReference type="ARBA" id="ARBA00023008"/>
    </source>
</evidence>
<keyword evidence="10" id="KW-1185">Reference proteome</keyword>
<dbReference type="InterPro" id="IPR014756">
    <property type="entry name" value="Ig_E-set"/>
</dbReference>
<feature type="transmembrane region" description="Helical" evidence="6">
    <location>
        <begin position="178"/>
        <end position="199"/>
    </location>
</feature>
<reference evidence="9 10" key="1">
    <citation type="submission" date="2022-04" db="EMBL/GenBank/DDBJ databases">
        <title>Halobacillus sp. isolated from saltern.</title>
        <authorList>
            <person name="Won M."/>
            <person name="Lee C.-M."/>
            <person name="Woen H.-Y."/>
            <person name="Kwon S.-W."/>
        </authorList>
    </citation>
    <scope>NUCLEOTIDE SEQUENCE [LARGE SCALE GENOMIC DNA]</scope>
    <source>
        <strain evidence="9 10">SSTM10-2</strain>
    </source>
</reference>
<keyword evidence="6" id="KW-1133">Transmembrane helix</keyword>
<evidence type="ECO:0000256" key="1">
    <source>
        <dbReference type="ARBA" id="ARBA00004196"/>
    </source>
</evidence>
<feature type="domain" description="CopC" evidence="8">
    <location>
        <begin position="27"/>
        <end position="118"/>
    </location>
</feature>
<comment type="subcellular location">
    <subcellularLocation>
        <location evidence="1">Cell envelope</location>
    </subcellularLocation>
</comment>
<keyword evidence="6" id="KW-0472">Membrane</keyword>
<dbReference type="Proteomes" id="UP000831880">
    <property type="component" value="Chromosome"/>
</dbReference>
<keyword evidence="3 7" id="KW-0732">Signal</keyword>
<keyword evidence="6" id="KW-0812">Transmembrane</keyword>
<protein>
    <submittedName>
        <fullName evidence="9">Copper resistance protein CopC</fullName>
    </submittedName>
</protein>
<dbReference type="PANTHER" id="PTHR34820:SF4">
    <property type="entry name" value="INNER MEMBRANE PROTEIN YEBZ"/>
    <property type="match status" value="1"/>
</dbReference>
<evidence type="ECO:0000256" key="2">
    <source>
        <dbReference type="ARBA" id="ARBA00022723"/>
    </source>
</evidence>
<dbReference type="Pfam" id="PF04234">
    <property type="entry name" value="CopC"/>
    <property type="match status" value="1"/>
</dbReference>
<evidence type="ECO:0000259" key="8">
    <source>
        <dbReference type="Pfam" id="PF04234"/>
    </source>
</evidence>
<evidence type="ECO:0000313" key="9">
    <source>
        <dbReference type="EMBL" id="UOQ93977.1"/>
    </source>
</evidence>
<feature type="region of interest" description="Disordered" evidence="5">
    <location>
        <begin position="119"/>
        <end position="173"/>
    </location>
</feature>
<dbReference type="PANTHER" id="PTHR34820">
    <property type="entry name" value="INNER MEMBRANE PROTEIN YEBZ"/>
    <property type="match status" value="1"/>
</dbReference>
<organism evidence="9 10">
    <name type="scientific">Halobacillus shinanisalinarum</name>
    <dbReference type="NCBI Taxonomy" id="2932258"/>
    <lineage>
        <taxon>Bacteria</taxon>
        <taxon>Bacillati</taxon>
        <taxon>Bacillota</taxon>
        <taxon>Bacilli</taxon>
        <taxon>Bacillales</taxon>
        <taxon>Bacillaceae</taxon>
        <taxon>Halobacillus</taxon>
    </lineage>
</organism>
<dbReference type="InterPro" id="IPR014755">
    <property type="entry name" value="Cu-Rt/internalin_Ig-like"/>
</dbReference>
<dbReference type="InterPro" id="IPR007348">
    <property type="entry name" value="CopC_dom"/>
</dbReference>
<dbReference type="Gene3D" id="2.60.40.1220">
    <property type="match status" value="1"/>
</dbReference>
<dbReference type="InterPro" id="IPR032694">
    <property type="entry name" value="CopC/D"/>
</dbReference>
<accession>A0ABY4H2X7</accession>
<name>A0ABY4H2X7_9BACI</name>
<keyword evidence="2" id="KW-0479">Metal-binding</keyword>